<protein>
    <submittedName>
        <fullName evidence="1">Uncharacterized protein</fullName>
    </submittedName>
</protein>
<evidence type="ECO:0000313" key="1">
    <source>
        <dbReference type="EMBL" id="KAH7925910.1"/>
    </source>
</evidence>
<organism evidence="1 2">
    <name type="scientific">Leucogyrophana mollusca</name>
    <dbReference type="NCBI Taxonomy" id="85980"/>
    <lineage>
        <taxon>Eukaryota</taxon>
        <taxon>Fungi</taxon>
        <taxon>Dikarya</taxon>
        <taxon>Basidiomycota</taxon>
        <taxon>Agaricomycotina</taxon>
        <taxon>Agaricomycetes</taxon>
        <taxon>Agaricomycetidae</taxon>
        <taxon>Boletales</taxon>
        <taxon>Boletales incertae sedis</taxon>
        <taxon>Leucogyrophana</taxon>
    </lineage>
</organism>
<gene>
    <name evidence="1" type="ORF">BV22DRAFT_395408</name>
</gene>
<dbReference type="Proteomes" id="UP000790709">
    <property type="component" value="Unassembled WGS sequence"/>
</dbReference>
<reference evidence="1" key="1">
    <citation type="journal article" date="2021" name="New Phytol.">
        <title>Evolutionary innovations through gain and loss of genes in the ectomycorrhizal Boletales.</title>
        <authorList>
            <person name="Wu G."/>
            <person name="Miyauchi S."/>
            <person name="Morin E."/>
            <person name="Kuo A."/>
            <person name="Drula E."/>
            <person name="Varga T."/>
            <person name="Kohler A."/>
            <person name="Feng B."/>
            <person name="Cao Y."/>
            <person name="Lipzen A."/>
            <person name="Daum C."/>
            <person name="Hundley H."/>
            <person name="Pangilinan J."/>
            <person name="Johnson J."/>
            <person name="Barry K."/>
            <person name="LaButti K."/>
            <person name="Ng V."/>
            <person name="Ahrendt S."/>
            <person name="Min B."/>
            <person name="Choi I.G."/>
            <person name="Park H."/>
            <person name="Plett J.M."/>
            <person name="Magnuson J."/>
            <person name="Spatafora J.W."/>
            <person name="Nagy L.G."/>
            <person name="Henrissat B."/>
            <person name="Grigoriev I.V."/>
            <person name="Yang Z.L."/>
            <person name="Xu J."/>
            <person name="Martin F.M."/>
        </authorList>
    </citation>
    <scope>NUCLEOTIDE SEQUENCE</scope>
    <source>
        <strain evidence="1">KUC20120723A-06</strain>
    </source>
</reference>
<proteinExistence type="predicted"/>
<comment type="caution">
    <text evidence="1">The sequence shown here is derived from an EMBL/GenBank/DDBJ whole genome shotgun (WGS) entry which is preliminary data.</text>
</comment>
<dbReference type="EMBL" id="MU266392">
    <property type="protein sequence ID" value="KAH7925910.1"/>
    <property type="molecule type" value="Genomic_DNA"/>
</dbReference>
<keyword evidence="2" id="KW-1185">Reference proteome</keyword>
<sequence>MKPLANEAHRHPRNSTQSWRPLLLCALAYGQIPPCYSKPAWSLTLPDPTCHPSRHESTTALALSGWTSLVTAHGPRQAHGIVVWITRIHDIKPWFVAAQLSGLLYIHQCDVLQLQIYLCPSRRGRRHRRQRSVHPKNTVQTQGRYVGNAGLDQPDVQRQLPRLLLSHPRRQTEPLVGVLPAARDVQTPPFVHPSGQAAQAPRYRPDILL</sequence>
<name>A0ACB8BKM1_9AGAM</name>
<evidence type="ECO:0000313" key="2">
    <source>
        <dbReference type="Proteomes" id="UP000790709"/>
    </source>
</evidence>
<accession>A0ACB8BKM1</accession>